<dbReference type="SUPFAM" id="SSF48317">
    <property type="entry name" value="Acid phosphatase/Vanadium-dependent haloperoxidase"/>
    <property type="match status" value="1"/>
</dbReference>
<dbReference type="EMBL" id="MAEI02000001">
    <property type="protein sequence ID" value="MEO1780878.1"/>
    <property type="molecule type" value="Genomic_DNA"/>
</dbReference>
<dbReference type="CDD" id="cd03392">
    <property type="entry name" value="PAP2_like_2"/>
    <property type="match status" value="1"/>
</dbReference>
<gene>
    <name evidence="3" type="ORF">BAU18_000456</name>
</gene>
<evidence type="ECO:0000256" key="1">
    <source>
        <dbReference type="SAM" id="Phobius"/>
    </source>
</evidence>
<feature type="transmembrane region" description="Helical" evidence="1">
    <location>
        <begin position="87"/>
        <end position="108"/>
    </location>
</feature>
<dbReference type="InterPro" id="IPR000326">
    <property type="entry name" value="PAP2/HPO"/>
</dbReference>
<protein>
    <submittedName>
        <fullName evidence="3">Undecaprenyl-diphosphatase</fullName>
    </submittedName>
</protein>
<keyword evidence="4" id="KW-1185">Reference proteome</keyword>
<organism evidence="3 4">
    <name type="scientific">Enterococcus diestrammenae</name>
    <dbReference type="NCBI Taxonomy" id="1155073"/>
    <lineage>
        <taxon>Bacteria</taxon>
        <taxon>Bacillati</taxon>
        <taxon>Bacillota</taxon>
        <taxon>Bacilli</taxon>
        <taxon>Lactobacillales</taxon>
        <taxon>Enterococcaceae</taxon>
        <taxon>Enterococcus</taxon>
    </lineage>
</organism>
<sequence length="216" mass="24229">MKNKLYWQFAGSCFLLVFVFLGYVVKFFPQWLTGFDTFLTNILRSPYPAWNEFYLTITKLGNPLFVVAIGLVLVALMALGKRYAESLWYGIGLVGVAGIGNALLKLGFLRQRPTLEHLVEETSFSFPSGHATGSMILFGTLCFILPGLIKNKPVRLLLQVLCGSLILGIGISRIYLGVHFPTDIIGGFCLGAGWLCLTYPIFDERRFVWRFTGKQR</sequence>
<evidence type="ECO:0000313" key="3">
    <source>
        <dbReference type="EMBL" id="MEO1780878.1"/>
    </source>
</evidence>
<feature type="domain" description="Phosphatidic acid phosphatase type 2/haloperoxidase" evidence="2">
    <location>
        <begin position="86"/>
        <end position="199"/>
    </location>
</feature>
<dbReference type="Proteomes" id="UP001429357">
    <property type="component" value="Unassembled WGS sequence"/>
</dbReference>
<dbReference type="InterPro" id="IPR036938">
    <property type="entry name" value="PAP2/HPO_sf"/>
</dbReference>
<dbReference type="RefSeq" id="WP_161870510.1">
    <property type="nucleotide sequence ID" value="NZ_JAQFAM010000019.1"/>
</dbReference>
<reference evidence="3 4" key="2">
    <citation type="submission" date="2024-02" db="EMBL/GenBank/DDBJ databases">
        <title>The Genome Sequence of Enterococcus diestrammenae JM9A.</title>
        <authorList>
            <person name="Earl A."/>
            <person name="Manson A."/>
            <person name="Gilmore M."/>
            <person name="Sanders J."/>
            <person name="Shea T."/>
            <person name="Howe W."/>
            <person name="Livny J."/>
            <person name="Cuomo C."/>
            <person name="Neafsey D."/>
            <person name="Birren B."/>
        </authorList>
    </citation>
    <scope>NUCLEOTIDE SEQUENCE [LARGE SCALE GENOMIC DNA]</scope>
    <source>
        <strain evidence="3 4">JM9A</strain>
    </source>
</reference>
<name>A0ABV0F1G5_9ENTE</name>
<accession>A0ABV0F1G5</accession>
<comment type="caution">
    <text evidence="3">The sequence shown here is derived from an EMBL/GenBank/DDBJ whole genome shotgun (WGS) entry which is preliminary data.</text>
</comment>
<keyword evidence="1" id="KW-1133">Transmembrane helix</keyword>
<evidence type="ECO:0000313" key="4">
    <source>
        <dbReference type="Proteomes" id="UP001429357"/>
    </source>
</evidence>
<dbReference type="Gene3D" id="1.20.144.10">
    <property type="entry name" value="Phosphatidic acid phosphatase type 2/haloperoxidase"/>
    <property type="match status" value="1"/>
</dbReference>
<feature type="transmembrane region" description="Helical" evidence="1">
    <location>
        <begin position="5"/>
        <end position="25"/>
    </location>
</feature>
<keyword evidence="1" id="KW-0472">Membrane</keyword>
<evidence type="ECO:0000259" key="2">
    <source>
        <dbReference type="SMART" id="SM00014"/>
    </source>
</evidence>
<feature type="transmembrane region" description="Helical" evidence="1">
    <location>
        <begin position="128"/>
        <end position="149"/>
    </location>
</feature>
<keyword evidence="1" id="KW-0812">Transmembrane</keyword>
<feature type="transmembrane region" description="Helical" evidence="1">
    <location>
        <begin position="60"/>
        <end position="80"/>
    </location>
</feature>
<feature type="transmembrane region" description="Helical" evidence="1">
    <location>
        <begin position="184"/>
        <end position="202"/>
    </location>
</feature>
<dbReference type="PANTHER" id="PTHR14969">
    <property type="entry name" value="SPHINGOSINE-1-PHOSPHATE PHOSPHOHYDROLASE"/>
    <property type="match status" value="1"/>
</dbReference>
<proteinExistence type="predicted"/>
<dbReference type="SMART" id="SM00014">
    <property type="entry name" value="acidPPc"/>
    <property type="match status" value="1"/>
</dbReference>
<reference evidence="4" key="1">
    <citation type="submission" date="2016-06" db="EMBL/GenBank/DDBJ databases">
        <title>Four novel species of enterococci isolated from chicken manure.</title>
        <authorList>
            <person name="Van Tyne D."/>
        </authorList>
    </citation>
    <scope>NUCLEOTIDE SEQUENCE [LARGE SCALE GENOMIC DNA]</scope>
    <source>
        <strain evidence="4">JM9A</strain>
    </source>
</reference>
<dbReference type="Pfam" id="PF01569">
    <property type="entry name" value="PAP2"/>
    <property type="match status" value="1"/>
</dbReference>
<feature type="transmembrane region" description="Helical" evidence="1">
    <location>
        <begin position="156"/>
        <end position="178"/>
    </location>
</feature>
<dbReference type="PANTHER" id="PTHR14969:SF13">
    <property type="entry name" value="AT30094P"/>
    <property type="match status" value="1"/>
</dbReference>